<dbReference type="AlphaFoldDB" id="A0A9P6TVL4"/>
<gene>
    <name evidence="1" type="ORF">BG011_000517</name>
</gene>
<organism evidence="1 2">
    <name type="scientific">Mortierella polycephala</name>
    <dbReference type="NCBI Taxonomy" id="41804"/>
    <lineage>
        <taxon>Eukaryota</taxon>
        <taxon>Fungi</taxon>
        <taxon>Fungi incertae sedis</taxon>
        <taxon>Mucoromycota</taxon>
        <taxon>Mortierellomycotina</taxon>
        <taxon>Mortierellomycetes</taxon>
        <taxon>Mortierellales</taxon>
        <taxon>Mortierellaceae</taxon>
        <taxon>Mortierella</taxon>
    </lineage>
</organism>
<feature type="non-terminal residue" evidence="1">
    <location>
        <position position="133"/>
    </location>
</feature>
<proteinExistence type="predicted"/>
<accession>A0A9P6TVL4</accession>
<dbReference type="Proteomes" id="UP000726737">
    <property type="component" value="Unassembled WGS sequence"/>
</dbReference>
<feature type="non-terminal residue" evidence="1">
    <location>
        <position position="1"/>
    </location>
</feature>
<evidence type="ECO:0000313" key="1">
    <source>
        <dbReference type="EMBL" id="KAG0248105.1"/>
    </source>
</evidence>
<evidence type="ECO:0000313" key="2">
    <source>
        <dbReference type="Proteomes" id="UP000726737"/>
    </source>
</evidence>
<name>A0A9P6TVL4_9FUNG</name>
<reference evidence="1" key="1">
    <citation type="journal article" date="2020" name="Fungal Divers.">
        <title>Resolving the Mortierellaceae phylogeny through synthesis of multi-gene phylogenetics and phylogenomics.</title>
        <authorList>
            <person name="Vandepol N."/>
            <person name="Liber J."/>
            <person name="Desiro A."/>
            <person name="Na H."/>
            <person name="Kennedy M."/>
            <person name="Barry K."/>
            <person name="Grigoriev I.V."/>
            <person name="Miller A.N."/>
            <person name="O'Donnell K."/>
            <person name="Stajich J.E."/>
            <person name="Bonito G."/>
        </authorList>
    </citation>
    <scope>NUCLEOTIDE SEQUENCE</scope>
    <source>
        <strain evidence="1">KOD948</strain>
    </source>
</reference>
<keyword evidence="2" id="KW-1185">Reference proteome</keyword>
<sequence length="133" mass="15418">KSTAAEDFRAKQEFFQCVVIVNGSAKPVDGHSTSEKEAQYEVIYNSINKEKSCKLDQELLVQEMEEKEKAQYDTLFNTIDPKALQKLHEQLSEAEFLDCRICFETFRNNPRNLKVFTKDITIFESKGAFTQYC</sequence>
<dbReference type="EMBL" id="JAAAJA010001103">
    <property type="protein sequence ID" value="KAG0248105.1"/>
    <property type="molecule type" value="Genomic_DNA"/>
</dbReference>
<comment type="caution">
    <text evidence="1">The sequence shown here is derived from an EMBL/GenBank/DDBJ whole genome shotgun (WGS) entry which is preliminary data.</text>
</comment>
<protein>
    <submittedName>
        <fullName evidence="1">Uncharacterized protein</fullName>
    </submittedName>
</protein>